<dbReference type="AlphaFoldDB" id="A0A8I2H672"/>
<protein>
    <submittedName>
        <fullName evidence="2">TonB-dependent receptor</fullName>
    </submittedName>
</protein>
<evidence type="ECO:0000313" key="4">
    <source>
        <dbReference type="Proteomes" id="UP000646877"/>
    </source>
</evidence>
<evidence type="ECO:0000313" key="5">
    <source>
        <dbReference type="Proteomes" id="UP001304419"/>
    </source>
</evidence>
<gene>
    <name evidence="2" type="ORF">F9Y85_11545</name>
    <name evidence="3" type="ORF">R5H13_18805</name>
</gene>
<evidence type="ECO:0000256" key="1">
    <source>
        <dbReference type="SAM" id="MobiDB-lite"/>
    </source>
</evidence>
<evidence type="ECO:0000313" key="3">
    <source>
        <dbReference type="EMBL" id="WOX28641.1"/>
    </source>
</evidence>
<feature type="region of interest" description="Disordered" evidence="1">
    <location>
        <begin position="249"/>
        <end position="268"/>
    </location>
</feature>
<reference evidence="3 5" key="2">
    <citation type="submission" date="2023-10" db="EMBL/GenBank/DDBJ databases">
        <title>To unveil natural product biosynthetic capacity in Pseudoalteromonas.</title>
        <authorList>
            <person name="Wang J."/>
        </authorList>
    </citation>
    <scope>NUCLEOTIDE SEQUENCE [LARGE SCALE GENOMIC DNA]</scope>
    <source>
        <strain evidence="3 5">DSM 15914</strain>
    </source>
</reference>
<dbReference type="RefSeq" id="WP_193521938.1">
    <property type="nucleotide sequence ID" value="NZ_CBCSDF010000013.1"/>
</dbReference>
<dbReference type="EMBL" id="CP137578">
    <property type="protein sequence ID" value="WOX28641.1"/>
    <property type="molecule type" value="Genomic_DNA"/>
</dbReference>
<reference evidence="2" key="1">
    <citation type="submission" date="2019-10" db="EMBL/GenBank/DDBJ databases">
        <authorList>
            <person name="Paulsen S."/>
        </authorList>
    </citation>
    <scope>NUCLEOTIDE SEQUENCE</scope>
    <source>
        <strain evidence="2">LMG 19692</strain>
    </source>
</reference>
<sequence length="655" mass="74165">MTRFHPSTAAYYAVMSVISSSVYANMDNAKPSVYAGSSLQQFAAQDALAAIERLPSFTLIEQSGERGLGGSSANILLNGMEIRVKSGSVSEYLKQLPVDQIVALEVYLSHHPFSSLKQYNQVVNIIRDEKTNAYNWQLGSAINASASTGITAMAGFVLPKGQWTHSGHLQVQDEPYKSTSQGQLFASSNTLEEKSEETFKEQSERITLSLTSHKTIQDGALTLNVQAVKDNLQSQYEWLYRTPTSSSDVESAFSQERDKTNTSEMSIDRQWQGQRWSTQLTGYYSKQKNELHMFDGLSAQLSTPGFTQYKRTDERVIRLMVNDAVSEFSLEASINRVNANTLLPDEQLHSTIKELSFEPFAAFTWSLSPKWRLYSKLAAEQATLSTNSSKSEDIQHFIVKPLVRLNYDATKHIQLTTTLKHEVEQLDFSLFLPELNAGFGRLQFGNLEIKPMQYTELALQIDIEEGERWRFNVKPFYQWQKDVHEYQQDNRGESIVANAGDAALWGLDGAVNLDLSSWVNNSQLNLDYSYRDASYRDALTGKRAINGTVPHRASVQFRQSFNRFSWSAEISSGDSYREYYPDEQFIEASSLQLTLQAQLQVSQRVKLNLEASPLTSRYEYRRLYYNTSRADSVSAVETIRERVPPEFAFTLSGSW</sequence>
<accession>A0A8I2H672</accession>
<dbReference type="Proteomes" id="UP000646877">
    <property type="component" value="Unassembled WGS sequence"/>
</dbReference>
<dbReference type="Proteomes" id="UP001304419">
    <property type="component" value="Chromosome 1"/>
</dbReference>
<dbReference type="EMBL" id="WEIA01000006">
    <property type="protein sequence ID" value="NLR21944.1"/>
    <property type="molecule type" value="Genomic_DNA"/>
</dbReference>
<dbReference type="SUPFAM" id="SSF56935">
    <property type="entry name" value="Porins"/>
    <property type="match status" value="1"/>
</dbReference>
<organism evidence="2 4">
    <name type="scientific">Pseudoalteromonas maricaloris</name>
    <dbReference type="NCBI Taxonomy" id="184924"/>
    <lineage>
        <taxon>Bacteria</taxon>
        <taxon>Pseudomonadati</taxon>
        <taxon>Pseudomonadota</taxon>
        <taxon>Gammaproteobacteria</taxon>
        <taxon>Alteromonadales</taxon>
        <taxon>Pseudoalteromonadaceae</taxon>
        <taxon>Pseudoalteromonas</taxon>
    </lineage>
</organism>
<evidence type="ECO:0000313" key="2">
    <source>
        <dbReference type="EMBL" id="NLR21944.1"/>
    </source>
</evidence>
<name>A0A8I2H672_9GAMM</name>
<keyword evidence="5" id="KW-1185">Reference proteome</keyword>
<keyword evidence="2" id="KW-0675">Receptor</keyword>
<proteinExistence type="predicted"/>